<evidence type="ECO:0000313" key="12">
    <source>
        <dbReference type="Proteomes" id="UP001303046"/>
    </source>
</evidence>
<dbReference type="EMBL" id="JAVFWL010000003">
    <property type="protein sequence ID" value="KAK6743501.1"/>
    <property type="molecule type" value="Genomic_DNA"/>
</dbReference>
<dbReference type="PANTHER" id="PTHR15486:SF96">
    <property type="entry name" value="LIPID DROPLET-REGULATING VLDL ASSEMBLY FACTOR AUP1"/>
    <property type="match status" value="1"/>
</dbReference>
<feature type="compositionally biased region" description="Basic residues" evidence="8">
    <location>
        <begin position="381"/>
        <end position="392"/>
    </location>
</feature>
<keyword evidence="3 7" id="KW-0863">Zinc-finger</keyword>
<dbReference type="PROSITE" id="PS50950">
    <property type="entry name" value="ZF_THAP"/>
    <property type="match status" value="1"/>
</dbReference>
<organism evidence="11 12">
    <name type="scientific">Necator americanus</name>
    <name type="common">Human hookworm</name>
    <dbReference type="NCBI Taxonomy" id="51031"/>
    <lineage>
        <taxon>Eukaryota</taxon>
        <taxon>Metazoa</taxon>
        <taxon>Ecdysozoa</taxon>
        <taxon>Nematoda</taxon>
        <taxon>Chromadorea</taxon>
        <taxon>Rhabditida</taxon>
        <taxon>Rhabditina</taxon>
        <taxon>Rhabditomorpha</taxon>
        <taxon>Strongyloidea</taxon>
        <taxon>Ancylostomatidae</taxon>
        <taxon>Bunostominae</taxon>
        <taxon>Necator</taxon>
    </lineage>
</organism>
<keyword evidence="12" id="KW-1185">Reference proteome</keyword>
<dbReference type="Proteomes" id="UP001303046">
    <property type="component" value="Unassembled WGS sequence"/>
</dbReference>
<feature type="compositionally biased region" description="Low complexity" evidence="8">
    <location>
        <begin position="364"/>
        <end position="374"/>
    </location>
</feature>
<keyword evidence="5 7" id="KW-0238">DNA-binding</keyword>
<comment type="caution">
    <text evidence="11">The sequence shown here is derived from an EMBL/GenBank/DDBJ whole genome shotgun (WGS) entry which is preliminary data.</text>
</comment>
<keyword evidence="4" id="KW-0862">Zinc</keyword>
<keyword evidence="9" id="KW-1133">Transmembrane helix</keyword>
<gene>
    <name evidence="11" type="primary">Necator_chrIII.g11410</name>
    <name evidence="11" type="ORF">RB195_010645</name>
</gene>
<feature type="transmembrane region" description="Helical" evidence="9">
    <location>
        <begin position="645"/>
        <end position="661"/>
    </location>
</feature>
<evidence type="ECO:0000256" key="1">
    <source>
        <dbReference type="ARBA" id="ARBA00004370"/>
    </source>
</evidence>
<evidence type="ECO:0000256" key="3">
    <source>
        <dbReference type="ARBA" id="ARBA00022771"/>
    </source>
</evidence>
<feature type="region of interest" description="Disordered" evidence="8">
    <location>
        <begin position="299"/>
        <end position="399"/>
    </location>
</feature>
<feature type="compositionally biased region" description="Polar residues" evidence="8">
    <location>
        <begin position="327"/>
        <end position="343"/>
    </location>
</feature>
<protein>
    <recommendedName>
        <fullName evidence="10">THAP-type domain-containing protein</fullName>
    </recommendedName>
</protein>
<evidence type="ECO:0000256" key="7">
    <source>
        <dbReference type="PROSITE-ProRule" id="PRU00309"/>
    </source>
</evidence>
<evidence type="ECO:0000256" key="8">
    <source>
        <dbReference type="SAM" id="MobiDB-lite"/>
    </source>
</evidence>
<dbReference type="InterPro" id="IPR006612">
    <property type="entry name" value="THAP_Znf"/>
</dbReference>
<accession>A0ABR1D258</accession>
<feature type="transmembrane region" description="Helical" evidence="9">
    <location>
        <begin position="611"/>
        <end position="638"/>
    </location>
</feature>
<reference evidence="11 12" key="1">
    <citation type="submission" date="2023-08" db="EMBL/GenBank/DDBJ databases">
        <title>A Necator americanus chromosomal reference genome.</title>
        <authorList>
            <person name="Ilik V."/>
            <person name="Petrzelkova K.J."/>
            <person name="Pardy F."/>
            <person name="Fuh T."/>
            <person name="Niatou-Singa F.S."/>
            <person name="Gouil Q."/>
            <person name="Baker L."/>
            <person name="Ritchie M.E."/>
            <person name="Jex A.R."/>
            <person name="Gazzola D."/>
            <person name="Li H."/>
            <person name="Toshio Fujiwara R."/>
            <person name="Zhan B."/>
            <person name="Aroian R.V."/>
            <person name="Pafco B."/>
            <person name="Schwarz E.M."/>
        </authorList>
    </citation>
    <scope>NUCLEOTIDE SEQUENCE [LARGE SCALE GENOMIC DNA]</scope>
    <source>
        <strain evidence="11 12">Aroian</strain>
        <tissue evidence="11">Whole animal</tissue>
    </source>
</reference>
<dbReference type="InterPro" id="IPR013087">
    <property type="entry name" value="Znf_C2H2_type"/>
</dbReference>
<feature type="compositionally biased region" description="Polar residues" evidence="8">
    <location>
        <begin position="11"/>
        <end position="20"/>
    </location>
</feature>
<feature type="compositionally biased region" description="Low complexity" evidence="8">
    <location>
        <begin position="21"/>
        <end position="30"/>
    </location>
</feature>
<proteinExistence type="predicted"/>
<dbReference type="PANTHER" id="PTHR15486">
    <property type="entry name" value="ANCIENT UBIQUITOUS PROTEIN"/>
    <property type="match status" value="1"/>
</dbReference>
<evidence type="ECO:0000256" key="4">
    <source>
        <dbReference type="ARBA" id="ARBA00022833"/>
    </source>
</evidence>
<name>A0ABR1D258_NECAM</name>
<dbReference type="SMART" id="SM00355">
    <property type="entry name" value="ZnF_C2H2"/>
    <property type="match status" value="2"/>
</dbReference>
<sequence>MTTDDDVVLPNFTNVGEPTCSSSEGSTSSSDATVIYSSIPPDIGMDSMSRATKSSVVGEMLRITKRVGGKLSVFACERTEGSPPSVYDRGQSSVCVVCHRTIADREMFLNFPDDLDRRRLWGNMLGFKYSDMLRLRDGSVVLSTGNICTDHFSEECFRVFNFNKAAIEALGMPSIVSPDVRLTPSKKWIPWDCTVCSFQSHSVHAMQRHMVEHTDDVLLRYHPKSPRGLLCPFCRKCTYGYKTMSGLRRHLMTPPVHHCQLKRIFEIARVNCRSSLLEPSVKWSSWTDRNVYFAYHGCEPPPQTPRKRPSSALLQQSEFDEHDDPNSDTLHGSSNSTEHSQLSVGEECTEKNLTTAQITPPLTPSTVPSSPSIPKQVHGSPLKHRNAHKNPRRSLIFSSPVKRDVAGQLKPTRVISRPILQLRKPLLPTDVVKPSDNKEEIKRTSSEDDDDKCRAVAKIILKATSGQHQTLADALNLMSTTQEEDPLPEDPALVKPLFLDGDSIHDVNVGKFLFTQDARAARTRRQLESVEARIRLFGDCSLVEVPSGYTTVETQSGVRLIEGSADVAHDISSSTICLPRGRVLSQMSRPPDIKEMFFLERVPSFFTKLLLLAYFPLGCAVLIIRLFIGLHAFLIACLLRKTTRVRSLVLRVMCAVLGIVVCSEKKRSPRISIICANHVSSLDHLAVDLIEPCILPSVWDVPALIRWCFGCVDLGARNGRSELIRRARIHVENEALPLLAFPEGAITNGHTGLLKFSSWPCDVSDQVQPLALQVYRPVFNVCPATLGSSWLVDVFWFAFLPVTVYQLTWLPILRRDNEETVESFSHRVECSIAEYLGIKPTSFTHGDAIEAAKRHLHSRSLSAPVKKTVDSRMLDEIAMRIKQSHPSVTLFDIRMDLECSRDQQSTIDRIKSGHLGTFPRIIGKVPSDPSEWKRLFAERKWTLIETNRQRYLARLNKLIGAGDQ</sequence>
<evidence type="ECO:0000256" key="5">
    <source>
        <dbReference type="ARBA" id="ARBA00023125"/>
    </source>
</evidence>
<evidence type="ECO:0000259" key="10">
    <source>
        <dbReference type="PROSITE" id="PS50950"/>
    </source>
</evidence>
<keyword evidence="6 9" id="KW-0472">Membrane</keyword>
<feature type="region of interest" description="Disordered" evidence="8">
    <location>
        <begin position="1"/>
        <end position="33"/>
    </location>
</feature>
<evidence type="ECO:0000256" key="2">
    <source>
        <dbReference type="ARBA" id="ARBA00022723"/>
    </source>
</evidence>
<comment type="subcellular location">
    <subcellularLocation>
        <location evidence="1">Membrane</location>
    </subcellularLocation>
</comment>
<keyword evidence="9" id="KW-0812">Transmembrane</keyword>
<feature type="domain" description="THAP-type" evidence="10">
    <location>
        <begin position="91"/>
        <end position="176"/>
    </location>
</feature>
<evidence type="ECO:0000313" key="11">
    <source>
        <dbReference type="EMBL" id="KAK6743501.1"/>
    </source>
</evidence>
<evidence type="ECO:0000256" key="6">
    <source>
        <dbReference type="ARBA" id="ARBA00023136"/>
    </source>
</evidence>
<evidence type="ECO:0000256" key="9">
    <source>
        <dbReference type="SAM" id="Phobius"/>
    </source>
</evidence>
<dbReference type="SUPFAM" id="SSF69593">
    <property type="entry name" value="Glycerol-3-phosphate (1)-acyltransferase"/>
    <property type="match status" value="1"/>
</dbReference>
<keyword evidence="2" id="KW-0479">Metal-binding</keyword>